<keyword evidence="3" id="KW-1185">Reference proteome</keyword>
<gene>
    <name evidence="2" type="ORF">NQ317_019130</name>
</gene>
<evidence type="ECO:0000313" key="2">
    <source>
        <dbReference type="EMBL" id="KAJ8977555.1"/>
    </source>
</evidence>
<evidence type="ECO:0000256" key="1">
    <source>
        <dbReference type="SAM" id="MobiDB-lite"/>
    </source>
</evidence>
<organism evidence="2 3">
    <name type="scientific">Molorchus minor</name>
    <dbReference type="NCBI Taxonomy" id="1323400"/>
    <lineage>
        <taxon>Eukaryota</taxon>
        <taxon>Metazoa</taxon>
        <taxon>Ecdysozoa</taxon>
        <taxon>Arthropoda</taxon>
        <taxon>Hexapoda</taxon>
        <taxon>Insecta</taxon>
        <taxon>Pterygota</taxon>
        <taxon>Neoptera</taxon>
        <taxon>Endopterygota</taxon>
        <taxon>Coleoptera</taxon>
        <taxon>Polyphaga</taxon>
        <taxon>Cucujiformia</taxon>
        <taxon>Chrysomeloidea</taxon>
        <taxon>Cerambycidae</taxon>
        <taxon>Lamiinae</taxon>
        <taxon>Monochamini</taxon>
        <taxon>Molorchus</taxon>
    </lineage>
</organism>
<proteinExistence type="predicted"/>
<feature type="compositionally biased region" description="Basic and acidic residues" evidence="1">
    <location>
        <begin position="152"/>
        <end position="167"/>
    </location>
</feature>
<accession>A0ABQ9JJ57</accession>
<dbReference type="Proteomes" id="UP001162164">
    <property type="component" value="Unassembled WGS sequence"/>
</dbReference>
<evidence type="ECO:0000313" key="3">
    <source>
        <dbReference type="Proteomes" id="UP001162164"/>
    </source>
</evidence>
<sequence length="196" mass="21244">MRDHSGARELNTMRYAHRYSPLVGGSFAANGVACGHASSRLETIVEPDRRLIAWRFGESSGGYDGESCDDSNDRRAREKSGQFGSVCIVSGVVQIDSLYLKNVRKDAKLGGFRLRESSGKIGRARIVSGIVAIDSSHLKTYGKTTNTASGEFGKDREGSDRFGDTRNRFPAPENILKDTKHGVSSLRESSGKIGIG</sequence>
<name>A0ABQ9JJ57_9CUCU</name>
<comment type="caution">
    <text evidence="2">The sequence shown here is derived from an EMBL/GenBank/DDBJ whole genome shotgun (WGS) entry which is preliminary data.</text>
</comment>
<feature type="region of interest" description="Disordered" evidence="1">
    <location>
        <begin position="144"/>
        <end position="172"/>
    </location>
</feature>
<reference evidence="2" key="1">
    <citation type="journal article" date="2023" name="Insect Mol. Biol.">
        <title>Genome sequencing provides insights into the evolution of gene families encoding plant cell wall-degrading enzymes in longhorned beetles.</title>
        <authorList>
            <person name="Shin N.R."/>
            <person name="Okamura Y."/>
            <person name="Kirsch R."/>
            <person name="Pauchet Y."/>
        </authorList>
    </citation>
    <scope>NUCLEOTIDE SEQUENCE</scope>
    <source>
        <strain evidence="2">MMC_N1</strain>
    </source>
</reference>
<protein>
    <submittedName>
        <fullName evidence="2">Uncharacterized protein</fullName>
    </submittedName>
</protein>
<dbReference type="EMBL" id="JAPWTJ010000531">
    <property type="protein sequence ID" value="KAJ8977555.1"/>
    <property type="molecule type" value="Genomic_DNA"/>
</dbReference>